<feature type="region of interest" description="Disordered" evidence="1">
    <location>
        <begin position="1"/>
        <end position="27"/>
    </location>
</feature>
<gene>
    <name evidence="2" type="primary">ORF208341</name>
</gene>
<protein>
    <submittedName>
        <fullName evidence="2">Uncharacterized protein</fullName>
    </submittedName>
</protein>
<dbReference type="AlphaFoldDB" id="A0A0B7BQY2"/>
<proteinExistence type="predicted"/>
<sequence length="53" mass="5893">MDNRLKLGRTHARRPSLELPFSGGGRMKKGRMEIKSVEGAQRRSVMGLPVKDG</sequence>
<reference evidence="2" key="1">
    <citation type="submission" date="2014-12" db="EMBL/GenBank/DDBJ databases">
        <title>Insight into the proteome of Arion vulgaris.</title>
        <authorList>
            <person name="Aradska J."/>
            <person name="Bulat T."/>
            <person name="Smidak R."/>
            <person name="Sarate P."/>
            <person name="Gangsoo J."/>
            <person name="Sialana F."/>
            <person name="Bilban M."/>
            <person name="Lubec G."/>
        </authorList>
    </citation>
    <scope>NUCLEOTIDE SEQUENCE</scope>
    <source>
        <tissue evidence="2">Skin</tissue>
    </source>
</reference>
<organism evidence="2">
    <name type="scientific">Arion vulgaris</name>
    <dbReference type="NCBI Taxonomy" id="1028688"/>
    <lineage>
        <taxon>Eukaryota</taxon>
        <taxon>Metazoa</taxon>
        <taxon>Spiralia</taxon>
        <taxon>Lophotrochozoa</taxon>
        <taxon>Mollusca</taxon>
        <taxon>Gastropoda</taxon>
        <taxon>Heterobranchia</taxon>
        <taxon>Euthyneura</taxon>
        <taxon>Panpulmonata</taxon>
        <taxon>Eupulmonata</taxon>
        <taxon>Stylommatophora</taxon>
        <taxon>Helicina</taxon>
        <taxon>Arionoidea</taxon>
        <taxon>Arionidae</taxon>
        <taxon>Arion</taxon>
    </lineage>
</organism>
<evidence type="ECO:0000313" key="2">
    <source>
        <dbReference type="EMBL" id="CEK95689.1"/>
    </source>
</evidence>
<feature type="compositionally biased region" description="Basic residues" evidence="1">
    <location>
        <begin position="1"/>
        <end position="14"/>
    </location>
</feature>
<evidence type="ECO:0000256" key="1">
    <source>
        <dbReference type="SAM" id="MobiDB-lite"/>
    </source>
</evidence>
<name>A0A0B7BQY2_9EUPU</name>
<dbReference type="EMBL" id="HACG01048824">
    <property type="protein sequence ID" value="CEK95689.1"/>
    <property type="molecule type" value="Transcribed_RNA"/>
</dbReference>
<accession>A0A0B7BQY2</accession>